<dbReference type="InterPro" id="IPR031330">
    <property type="entry name" value="Gly_Hdrlase_35_cat"/>
</dbReference>
<dbReference type="InterPro" id="IPR017853">
    <property type="entry name" value="GH"/>
</dbReference>
<dbReference type="InterPro" id="IPR008979">
    <property type="entry name" value="Galactose-bd-like_sf"/>
</dbReference>
<keyword evidence="7" id="KW-1185">Reference proteome</keyword>
<evidence type="ECO:0000256" key="3">
    <source>
        <dbReference type="ARBA" id="ARBA00023295"/>
    </source>
</evidence>
<evidence type="ECO:0000259" key="6">
    <source>
        <dbReference type="Pfam" id="PF21467"/>
    </source>
</evidence>
<dbReference type="GO" id="GO:0005975">
    <property type="term" value="P:carbohydrate metabolic process"/>
    <property type="evidence" value="ECO:0007669"/>
    <property type="project" value="InterPro"/>
</dbReference>
<organism evidence="7 8">
    <name type="scientific">Acrobeloides nanus</name>
    <dbReference type="NCBI Taxonomy" id="290746"/>
    <lineage>
        <taxon>Eukaryota</taxon>
        <taxon>Metazoa</taxon>
        <taxon>Ecdysozoa</taxon>
        <taxon>Nematoda</taxon>
        <taxon>Chromadorea</taxon>
        <taxon>Rhabditida</taxon>
        <taxon>Tylenchina</taxon>
        <taxon>Cephalobomorpha</taxon>
        <taxon>Cephaloboidea</taxon>
        <taxon>Cephalobidae</taxon>
        <taxon>Acrobeloides</taxon>
    </lineage>
</organism>
<feature type="domain" description="Beta-galactosidase galactose-binding" evidence="6">
    <location>
        <begin position="257"/>
        <end position="300"/>
    </location>
</feature>
<evidence type="ECO:0000259" key="4">
    <source>
        <dbReference type="Pfam" id="PF01301"/>
    </source>
</evidence>
<dbReference type="PANTHER" id="PTHR23421">
    <property type="entry name" value="BETA-GALACTOSIDASE RELATED"/>
    <property type="match status" value="1"/>
</dbReference>
<evidence type="ECO:0000313" key="8">
    <source>
        <dbReference type="WBParaSite" id="ACRNAN_scaffold6185.g27850.t1"/>
    </source>
</evidence>
<dbReference type="Pfam" id="PF21467">
    <property type="entry name" value="BetaGal_gal-bd"/>
    <property type="match status" value="1"/>
</dbReference>
<dbReference type="InterPro" id="IPR001944">
    <property type="entry name" value="Glycoside_Hdrlase_35"/>
</dbReference>
<dbReference type="InterPro" id="IPR048912">
    <property type="entry name" value="BetaGal1-like_ABD1"/>
</dbReference>
<sequence length="301" mass="33606">MDGKPFRYISGDLQYARIHPDLWEDRIKRVRGAGLNVVTSYDFGAPISENGDITPVYHVIRDFIQNLTDWKYPPSEIPANNPSTAYGQVTLKRVGSSLVATLSQILETCQATKDPLSFEQLYHGYGFVLYTTTLKVGGEELVTPGVTDYGYVFLNNVYQGVVKARTPHNIYFSAQPGDVLRILVENQGRVDHWRGEYPTLDKKGLFYNVTFGGVLLQDWTQCGVNLTKASIDSLSASFFDQENKEIVESQDAVSTPGVYVGQFNASVIEDTFFNSSGWSKGQLFINGYNLGHYWPVVGPQV</sequence>
<dbReference type="WBParaSite" id="ACRNAN_scaffold6185.g27850.t1">
    <property type="protein sequence ID" value="ACRNAN_scaffold6185.g27850.t1"/>
    <property type="gene ID" value="ACRNAN_scaffold6185.g27850"/>
</dbReference>
<dbReference type="Gene3D" id="3.20.20.80">
    <property type="entry name" value="Glycosidases"/>
    <property type="match status" value="1"/>
</dbReference>
<dbReference type="InterPro" id="IPR048913">
    <property type="entry name" value="BetaGal_gal-bd"/>
</dbReference>
<evidence type="ECO:0000256" key="2">
    <source>
        <dbReference type="ARBA" id="ARBA00022801"/>
    </source>
</evidence>
<dbReference type="SUPFAM" id="SSF49785">
    <property type="entry name" value="Galactose-binding domain-like"/>
    <property type="match status" value="1"/>
</dbReference>
<proteinExistence type="inferred from homology"/>
<evidence type="ECO:0000259" key="5">
    <source>
        <dbReference type="Pfam" id="PF21317"/>
    </source>
</evidence>
<keyword evidence="3" id="KW-0326">Glycosidase</keyword>
<feature type="domain" description="Beta-galactosidase 1-like first all-beta" evidence="5">
    <location>
        <begin position="115"/>
        <end position="221"/>
    </location>
</feature>
<accession>A0A914E795</accession>
<feature type="domain" description="Glycoside hydrolase 35 catalytic" evidence="4">
    <location>
        <begin position="1"/>
        <end position="39"/>
    </location>
</feature>
<keyword evidence="2" id="KW-0378">Hydrolase</keyword>
<dbReference type="Pfam" id="PF01301">
    <property type="entry name" value="Glyco_hydro_35"/>
    <property type="match status" value="1"/>
</dbReference>
<dbReference type="Gene3D" id="2.60.120.260">
    <property type="entry name" value="Galactose-binding domain-like"/>
    <property type="match status" value="2"/>
</dbReference>
<reference evidence="8" key="1">
    <citation type="submission" date="2022-11" db="UniProtKB">
        <authorList>
            <consortium name="WormBaseParasite"/>
        </authorList>
    </citation>
    <scope>IDENTIFICATION</scope>
</reference>
<dbReference type="Pfam" id="PF21317">
    <property type="entry name" value="BetaGal_ABD_1"/>
    <property type="match status" value="1"/>
</dbReference>
<name>A0A914E795_9BILA</name>
<protein>
    <submittedName>
        <fullName evidence="8">Glycoside hydrolase 35 catalytic domain-containing protein</fullName>
    </submittedName>
</protein>
<comment type="similarity">
    <text evidence="1">Belongs to the glycosyl hydrolase 35 family.</text>
</comment>
<dbReference type="GO" id="GO:0004553">
    <property type="term" value="F:hydrolase activity, hydrolyzing O-glycosyl compounds"/>
    <property type="evidence" value="ECO:0007669"/>
    <property type="project" value="InterPro"/>
</dbReference>
<dbReference type="AlphaFoldDB" id="A0A914E795"/>
<evidence type="ECO:0000256" key="1">
    <source>
        <dbReference type="ARBA" id="ARBA00009809"/>
    </source>
</evidence>
<dbReference type="PRINTS" id="PR00742">
    <property type="entry name" value="GLHYDRLASE35"/>
</dbReference>
<dbReference type="SUPFAM" id="SSF51445">
    <property type="entry name" value="(Trans)glycosidases"/>
    <property type="match status" value="1"/>
</dbReference>
<evidence type="ECO:0000313" key="7">
    <source>
        <dbReference type="Proteomes" id="UP000887540"/>
    </source>
</evidence>
<dbReference type="Proteomes" id="UP000887540">
    <property type="component" value="Unplaced"/>
</dbReference>